<keyword evidence="2" id="KW-1185">Reference proteome</keyword>
<gene>
    <name evidence="1" type="ORF">ACFS25_21045</name>
</gene>
<evidence type="ECO:0000313" key="2">
    <source>
        <dbReference type="Proteomes" id="UP001597512"/>
    </source>
</evidence>
<sequence>MTSLFIPQTLTLADIDRDCDHSELDYLINKQAGPYCTSIEFNDDNFKHDARRAFEYAVRTSVHNGRTDRDESGRFADTSSVRDIIYVHVHPEMSLDQIAESVAKAVREIDNNVFA</sequence>
<reference evidence="2" key="1">
    <citation type="journal article" date="2019" name="Int. J. Syst. Evol. Microbiol.">
        <title>The Global Catalogue of Microorganisms (GCM) 10K type strain sequencing project: providing services to taxonomists for standard genome sequencing and annotation.</title>
        <authorList>
            <consortium name="The Broad Institute Genomics Platform"/>
            <consortium name="The Broad Institute Genome Sequencing Center for Infectious Disease"/>
            <person name="Wu L."/>
            <person name="Ma J."/>
        </authorList>
    </citation>
    <scope>NUCLEOTIDE SEQUENCE [LARGE SCALE GENOMIC DNA]</scope>
    <source>
        <strain evidence="2">KCTC 52490</strain>
    </source>
</reference>
<comment type="caution">
    <text evidence="1">The sequence shown here is derived from an EMBL/GenBank/DDBJ whole genome shotgun (WGS) entry which is preliminary data.</text>
</comment>
<evidence type="ECO:0000313" key="1">
    <source>
        <dbReference type="EMBL" id="MFD2936281.1"/>
    </source>
</evidence>
<accession>A0ABW6ALU4</accession>
<organism evidence="1 2">
    <name type="scientific">Spirosoma flavum</name>
    <dbReference type="NCBI Taxonomy" id="2048557"/>
    <lineage>
        <taxon>Bacteria</taxon>
        <taxon>Pseudomonadati</taxon>
        <taxon>Bacteroidota</taxon>
        <taxon>Cytophagia</taxon>
        <taxon>Cytophagales</taxon>
        <taxon>Cytophagaceae</taxon>
        <taxon>Spirosoma</taxon>
    </lineage>
</organism>
<name>A0ABW6ALU4_9BACT</name>
<proteinExistence type="predicted"/>
<protein>
    <submittedName>
        <fullName evidence="1">Uncharacterized protein</fullName>
    </submittedName>
</protein>
<dbReference type="RefSeq" id="WP_381504942.1">
    <property type="nucleotide sequence ID" value="NZ_JBHUOM010000023.1"/>
</dbReference>
<dbReference type="Proteomes" id="UP001597512">
    <property type="component" value="Unassembled WGS sequence"/>
</dbReference>
<dbReference type="EMBL" id="JBHUOM010000023">
    <property type="protein sequence ID" value="MFD2936281.1"/>
    <property type="molecule type" value="Genomic_DNA"/>
</dbReference>